<dbReference type="AlphaFoldDB" id="G5A4D5"/>
<dbReference type="RefSeq" id="XP_009534397.1">
    <property type="nucleotide sequence ID" value="XM_009536102.1"/>
</dbReference>
<dbReference type="InParanoid" id="G5A4D5"/>
<accession>G5A4D5</accession>
<protein>
    <submittedName>
        <fullName evidence="2">Uncharacterized protein</fullName>
    </submittedName>
</protein>
<dbReference type="KEGG" id="psoj:PHYSODRAFT_338313"/>
<reference evidence="2 3" key="1">
    <citation type="journal article" date="2006" name="Science">
        <title>Phytophthora genome sequences uncover evolutionary origins and mechanisms of pathogenesis.</title>
        <authorList>
            <person name="Tyler B.M."/>
            <person name="Tripathy S."/>
            <person name="Zhang X."/>
            <person name="Dehal P."/>
            <person name="Jiang R.H."/>
            <person name="Aerts A."/>
            <person name="Arredondo F.D."/>
            <person name="Baxter L."/>
            <person name="Bensasson D."/>
            <person name="Beynon J.L."/>
            <person name="Chapman J."/>
            <person name="Damasceno C.M."/>
            <person name="Dorrance A.E."/>
            <person name="Dou D."/>
            <person name="Dickerman A.W."/>
            <person name="Dubchak I.L."/>
            <person name="Garbelotto M."/>
            <person name="Gijzen M."/>
            <person name="Gordon S.G."/>
            <person name="Govers F."/>
            <person name="Grunwald N.J."/>
            <person name="Huang W."/>
            <person name="Ivors K.L."/>
            <person name="Jones R.W."/>
            <person name="Kamoun S."/>
            <person name="Krampis K."/>
            <person name="Lamour K.H."/>
            <person name="Lee M.K."/>
            <person name="McDonald W.H."/>
            <person name="Medina M."/>
            <person name="Meijer H.J."/>
            <person name="Nordberg E.K."/>
            <person name="Maclean D.J."/>
            <person name="Ospina-Giraldo M.D."/>
            <person name="Morris P.F."/>
            <person name="Phuntumart V."/>
            <person name="Putnam N.H."/>
            <person name="Rash S."/>
            <person name="Rose J.K."/>
            <person name="Sakihama Y."/>
            <person name="Salamov A.A."/>
            <person name="Savidor A."/>
            <person name="Scheuring C.F."/>
            <person name="Smith B.M."/>
            <person name="Sobral B.W."/>
            <person name="Terry A."/>
            <person name="Torto-Alalibo T.A."/>
            <person name="Win J."/>
            <person name="Xu Z."/>
            <person name="Zhang H."/>
            <person name="Grigoriev I.V."/>
            <person name="Rokhsar D.S."/>
            <person name="Boore J.L."/>
        </authorList>
    </citation>
    <scope>NUCLEOTIDE SEQUENCE [LARGE SCALE GENOMIC DNA]</scope>
    <source>
        <strain evidence="2 3">P6497</strain>
    </source>
</reference>
<proteinExistence type="predicted"/>
<name>G5A4D5_PHYSP</name>
<organism evidence="2 3">
    <name type="scientific">Phytophthora sojae (strain P6497)</name>
    <name type="common">Soybean stem and root rot agent</name>
    <name type="synonym">Phytophthora megasperma f. sp. glycines</name>
    <dbReference type="NCBI Taxonomy" id="1094619"/>
    <lineage>
        <taxon>Eukaryota</taxon>
        <taxon>Sar</taxon>
        <taxon>Stramenopiles</taxon>
        <taxon>Oomycota</taxon>
        <taxon>Peronosporomycetes</taxon>
        <taxon>Peronosporales</taxon>
        <taxon>Peronosporaceae</taxon>
        <taxon>Phytophthora</taxon>
    </lineage>
</organism>
<dbReference type="EMBL" id="JH159159">
    <property type="protein sequence ID" value="EGZ09536.1"/>
    <property type="molecule type" value="Genomic_DNA"/>
</dbReference>
<evidence type="ECO:0000313" key="2">
    <source>
        <dbReference type="EMBL" id="EGZ09536.1"/>
    </source>
</evidence>
<gene>
    <name evidence="2" type="ORF">PHYSODRAFT_338313</name>
</gene>
<evidence type="ECO:0000313" key="3">
    <source>
        <dbReference type="Proteomes" id="UP000002640"/>
    </source>
</evidence>
<sequence>MGSKLRQLTPVMHLPAVVSARQEALQGLKKISAIQVSHAAEKDRYVVDVCAEDRPNSTSTPQDGDKPRARSRRVEKDLSEFVDLHDKVYDIVHFAHRRDQSELCSKILDVIVFGPNPDSLVLHFVSRKRVARELGRFLEALRKVTVEHTTTGSQGGCSGQTLVVQVVHGFLL</sequence>
<feature type="region of interest" description="Disordered" evidence="1">
    <location>
        <begin position="51"/>
        <end position="72"/>
    </location>
</feature>
<dbReference type="Proteomes" id="UP000002640">
    <property type="component" value="Unassembled WGS sequence"/>
</dbReference>
<keyword evidence="3" id="KW-1185">Reference proteome</keyword>
<evidence type="ECO:0000256" key="1">
    <source>
        <dbReference type="SAM" id="MobiDB-lite"/>
    </source>
</evidence>
<feature type="compositionally biased region" description="Basic and acidic residues" evidence="1">
    <location>
        <begin position="63"/>
        <end position="72"/>
    </location>
</feature>
<dbReference type="GeneID" id="20647544"/>